<dbReference type="SMART" id="SM00518">
    <property type="entry name" value="AP2Ec"/>
    <property type="match status" value="1"/>
</dbReference>
<dbReference type="Gene3D" id="3.20.20.150">
    <property type="entry name" value="Divalent-metal-dependent TIM barrel enzymes"/>
    <property type="match status" value="1"/>
</dbReference>
<keyword evidence="6" id="KW-0862">Zinc</keyword>
<organism evidence="9 10">
    <name type="scientific">Actinocrinis puniceicyclus</name>
    <dbReference type="NCBI Taxonomy" id="977794"/>
    <lineage>
        <taxon>Bacteria</taxon>
        <taxon>Bacillati</taxon>
        <taxon>Actinomycetota</taxon>
        <taxon>Actinomycetes</taxon>
        <taxon>Catenulisporales</taxon>
        <taxon>Actinospicaceae</taxon>
        <taxon>Actinocrinis</taxon>
    </lineage>
</organism>
<dbReference type="PROSITE" id="PS51432">
    <property type="entry name" value="AP_NUCLEASE_F2_4"/>
    <property type="match status" value="1"/>
</dbReference>
<evidence type="ECO:0000259" key="8">
    <source>
        <dbReference type="Pfam" id="PF01261"/>
    </source>
</evidence>
<dbReference type="GO" id="GO:0003906">
    <property type="term" value="F:DNA-(apurinic or apyrimidinic site) endonuclease activity"/>
    <property type="evidence" value="ECO:0007669"/>
    <property type="project" value="TreeGrafter"/>
</dbReference>
<evidence type="ECO:0000256" key="3">
    <source>
        <dbReference type="ARBA" id="ARBA00022723"/>
    </source>
</evidence>
<dbReference type="GO" id="GO:0003677">
    <property type="term" value="F:DNA binding"/>
    <property type="evidence" value="ECO:0007669"/>
    <property type="project" value="InterPro"/>
</dbReference>
<proteinExistence type="inferred from homology"/>
<comment type="similarity">
    <text evidence="2">Belongs to the AP endonuclease 2 family.</text>
</comment>
<dbReference type="GO" id="GO:0008270">
    <property type="term" value="F:zinc ion binding"/>
    <property type="evidence" value="ECO:0007669"/>
    <property type="project" value="InterPro"/>
</dbReference>
<dbReference type="RefSeq" id="WP_211469147.1">
    <property type="nucleotide sequence ID" value="NZ_JAGSXH010000060.1"/>
</dbReference>
<dbReference type="PANTHER" id="PTHR21445:SF0">
    <property type="entry name" value="APURINIC-APYRIMIDINIC ENDONUCLEASE"/>
    <property type="match status" value="1"/>
</dbReference>
<dbReference type="AlphaFoldDB" id="A0A8J7WRQ0"/>
<evidence type="ECO:0000256" key="4">
    <source>
        <dbReference type="ARBA" id="ARBA00022763"/>
    </source>
</evidence>
<dbReference type="InterPro" id="IPR018246">
    <property type="entry name" value="AP_endonuc_F2_Zn_BS"/>
</dbReference>
<sequence>MVNKSPRPRVGCTVDPADPLGAAAARGAEAMQILLGDPQSWTKPATLYPDGPAALKRTVKDAGLALYVHAPYVINVASPNNRIRIPSRKLLQQTLDAAAEVGALGVVVHGGHTTKNDEPAVGFDNWRKAVEGLEFSCRLLIENTAGGDHAMARRLESIARLWDAVDGHDVGFCLDTCHAFAGGEPLDTVVGKIVDVTGRIDLVHANDSQGGLDSGRDRHANFGNGAIDLDDLAVAVRAAAAVGADFVCETPGDAAAQAADIAWIRERLADPE</sequence>
<accession>A0A8J7WRQ0</accession>
<dbReference type="Pfam" id="PF01261">
    <property type="entry name" value="AP_endonuc_2"/>
    <property type="match status" value="1"/>
</dbReference>
<dbReference type="InterPro" id="IPR013022">
    <property type="entry name" value="Xyl_isomerase-like_TIM-brl"/>
</dbReference>
<keyword evidence="7" id="KW-0234">DNA repair</keyword>
<evidence type="ECO:0000256" key="2">
    <source>
        <dbReference type="ARBA" id="ARBA00005340"/>
    </source>
</evidence>
<comment type="cofactor">
    <cofactor evidence="1">
        <name>Zn(2+)</name>
        <dbReference type="ChEBI" id="CHEBI:29105"/>
    </cofactor>
</comment>
<keyword evidence="4" id="KW-0227">DNA damage</keyword>
<name>A0A8J7WRQ0_9ACTN</name>
<keyword evidence="3" id="KW-0479">Metal-binding</keyword>
<evidence type="ECO:0000313" key="10">
    <source>
        <dbReference type="Proteomes" id="UP000677913"/>
    </source>
</evidence>
<dbReference type="EC" id="3.1.21.2" evidence="9"/>
<evidence type="ECO:0000256" key="6">
    <source>
        <dbReference type="ARBA" id="ARBA00022833"/>
    </source>
</evidence>
<dbReference type="InterPro" id="IPR036237">
    <property type="entry name" value="Xyl_isomerase-like_sf"/>
</dbReference>
<dbReference type="GO" id="GO:0008833">
    <property type="term" value="F:deoxyribonuclease IV (phage-T4-induced) activity"/>
    <property type="evidence" value="ECO:0007669"/>
    <property type="project" value="UniProtKB-EC"/>
</dbReference>
<dbReference type="SUPFAM" id="SSF51658">
    <property type="entry name" value="Xylose isomerase-like"/>
    <property type="match status" value="1"/>
</dbReference>
<dbReference type="EMBL" id="JAGSXH010000060">
    <property type="protein sequence ID" value="MBS2964787.1"/>
    <property type="molecule type" value="Genomic_DNA"/>
</dbReference>
<gene>
    <name evidence="9" type="ORF">KGA66_17140</name>
</gene>
<dbReference type="PANTHER" id="PTHR21445">
    <property type="entry name" value="ENDONUCLEASE IV ENDODEOXYRIBONUCLEASE IV"/>
    <property type="match status" value="1"/>
</dbReference>
<dbReference type="GO" id="GO:0008081">
    <property type="term" value="F:phosphoric diester hydrolase activity"/>
    <property type="evidence" value="ECO:0007669"/>
    <property type="project" value="TreeGrafter"/>
</dbReference>
<evidence type="ECO:0000256" key="7">
    <source>
        <dbReference type="ARBA" id="ARBA00023204"/>
    </source>
</evidence>
<dbReference type="GO" id="GO:0006284">
    <property type="term" value="P:base-excision repair"/>
    <property type="evidence" value="ECO:0007669"/>
    <property type="project" value="TreeGrafter"/>
</dbReference>
<evidence type="ECO:0000256" key="1">
    <source>
        <dbReference type="ARBA" id="ARBA00001947"/>
    </source>
</evidence>
<keyword evidence="10" id="KW-1185">Reference proteome</keyword>
<evidence type="ECO:0000313" key="9">
    <source>
        <dbReference type="EMBL" id="MBS2964787.1"/>
    </source>
</evidence>
<reference evidence="9" key="1">
    <citation type="submission" date="2021-04" db="EMBL/GenBank/DDBJ databases">
        <title>Genome based classification of Actinospica acidithermotolerans sp. nov., an actinobacterium isolated from an Indonesian hot spring.</title>
        <authorList>
            <person name="Kusuma A.B."/>
            <person name="Putra K.E."/>
            <person name="Nafisah S."/>
            <person name="Loh J."/>
            <person name="Nouioui I."/>
            <person name="Goodfellow M."/>
        </authorList>
    </citation>
    <scope>NUCLEOTIDE SEQUENCE</scope>
    <source>
        <strain evidence="9">DSM 45618</strain>
    </source>
</reference>
<dbReference type="InterPro" id="IPR001719">
    <property type="entry name" value="AP_endonuc_2"/>
</dbReference>
<keyword evidence="5 9" id="KW-0378">Hydrolase</keyword>
<dbReference type="PROSITE" id="PS00730">
    <property type="entry name" value="AP_NUCLEASE_F2_2"/>
    <property type="match status" value="1"/>
</dbReference>
<evidence type="ECO:0000256" key="5">
    <source>
        <dbReference type="ARBA" id="ARBA00022801"/>
    </source>
</evidence>
<comment type="caution">
    <text evidence="9">The sequence shown here is derived from an EMBL/GenBank/DDBJ whole genome shotgun (WGS) entry which is preliminary data.</text>
</comment>
<dbReference type="Proteomes" id="UP000677913">
    <property type="component" value="Unassembled WGS sequence"/>
</dbReference>
<feature type="domain" description="Xylose isomerase-like TIM barrel" evidence="8">
    <location>
        <begin position="22"/>
        <end position="266"/>
    </location>
</feature>
<dbReference type="NCBIfam" id="NF002198">
    <property type="entry name" value="PRK01060.1-3"/>
    <property type="match status" value="1"/>
</dbReference>
<protein>
    <submittedName>
        <fullName evidence="9">Deoxyribonuclease IV</fullName>
        <ecNumber evidence="9">3.1.21.2</ecNumber>
    </submittedName>
</protein>